<gene>
    <name evidence="2" type="ORF">IHQ68_05440</name>
</gene>
<comment type="caution">
    <text evidence="2">The sequence shown here is derived from an EMBL/GenBank/DDBJ whole genome shotgun (WGS) entry which is preliminary data.</text>
</comment>
<accession>A0ABU1DDF0</accession>
<organism evidence="2 3">
    <name type="scientific">Chelatococcus sambhunathii</name>
    <dbReference type="NCBI Taxonomy" id="363953"/>
    <lineage>
        <taxon>Bacteria</taxon>
        <taxon>Pseudomonadati</taxon>
        <taxon>Pseudomonadota</taxon>
        <taxon>Alphaproteobacteria</taxon>
        <taxon>Hyphomicrobiales</taxon>
        <taxon>Chelatococcaceae</taxon>
        <taxon>Chelatococcus</taxon>
    </lineage>
</organism>
<dbReference type="EMBL" id="JADBEO010000008">
    <property type="protein sequence ID" value="MDR4306064.1"/>
    <property type="molecule type" value="Genomic_DNA"/>
</dbReference>
<keyword evidence="1" id="KW-0472">Membrane</keyword>
<dbReference type="RefSeq" id="WP_309389599.1">
    <property type="nucleotide sequence ID" value="NZ_JADBEO010000008.1"/>
</dbReference>
<proteinExistence type="predicted"/>
<dbReference type="Proteomes" id="UP001181622">
    <property type="component" value="Unassembled WGS sequence"/>
</dbReference>
<sequence>MFANAGGDLWLLMTVAGVVVLGAVIAYSIVRSRRGMTAQKQRLADRGAEEVYAAEQRDPANR</sequence>
<protein>
    <submittedName>
        <fullName evidence="2">Uncharacterized protein</fullName>
    </submittedName>
</protein>
<evidence type="ECO:0000313" key="2">
    <source>
        <dbReference type="EMBL" id="MDR4306064.1"/>
    </source>
</evidence>
<feature type="transmembrane region" description="Helical" evidence="1">
    <location>
        <begin position="12"/>
        <end position="30"/>
    </location>
</feature>
<evidence type="ECO:0000313" key="3">
    <source>
        <dbReference type="Proteomes" id="UP001181622"/>
    </source>
</evidence>
<name>A0ABU1DDF0_9HYPH</name>
<keyword evidence="1" id="KW-0812">Transmembrane</keyword>
<keyword evidence="3" id="KW-1185">Reference proteome</keyword>
<evidence type="ECO:0000256" key="1">
    <source>
        <dbReference type="SAM" id="Phobius"/>
    </source>
</evidence>
<reference evidence="2" key="1">
    <citation type="submission" date="2020-10" db="EMBL/GenBank/DDBJ databases">
        <authorList>
            <person name="Abbas A."/>
            <person name="Razzaq R."/>
            <person name="Waqas M."/>
            <person name="Abbas N."/>
            <person name="Nielsen T.K."/>
            <person name="Hansen L.H."/>
            <person name="Hussain S."/>
            <person name="Shahid M."/>
        </authorList>
    </citation>
    <scope>NUCLEOTIDE SEQUENCE</scope>
    <source>
        <strain evidence="2">S14</strain>
    </source>
</reference>
<keyword evidence="1" id="KW-1133">Transmembrane helix</keyword>